<name>A0AAN6LND9_9PLEO</name>
<feature type="region of interest" description="Disordered" evidence="1">
    <location>
        <begin position="1"/>
        <end position="63"/>
    </location>
</feature>
<protein>
    <submittedName>
        <fullName evidence="2">Uncharacterized protein</fullName>
    </submittedName>
</protein>
<evidence type="ECO:0000313" key="2">
    <source>
        <dbReference type="EMBL" id="KAK3201227.1"/>
    </source>
</evidence>
<feature type="region of interest" description="Disordered" evidence="1">
    <location>
        <begin position="104"/>
        <end position="163"/>
    </location>
</feature>
<evidence type="ECO:0000313" key="3">
    <source>
        <dbReference type="Proteomes" id="UP001280581"/>
    </source>
</evidence>
<dbReference type="PANTHER" id="PTHR39610">
    <property type="entry name" value="BZIP DOMAIN-CONTAINING PROTEIN-RELATED"/>
    <property type="match status" value="1"/>
</dbReference>
<gene>
    <name evidence="2" type="ORF">GRF29_185g160305</name>
</gene>
<keyword evidence="3" id="KW-1185">Reference proteome</keyword>
<accession>A0AAN6LND9</accession>
<sequence length="188" mass="20902">MSHSPSHTLAATATLNASLTSDPRPQPSSLHRDAERQRRRSSVRLNLNLNDPGVPGPGEMVRRDRERGVSLGELHQEMEWEGEGRVNRLLTLIRAQQEELQSLALHTPGISSSAIDDTPSERPPASRQSSSTTHDFPARRPSSSFATSPDEHTTAGMTPRDESAYYQAETLNLTRENMMLRVRVRELG</sequence>
<dbReference type="EMBL" id="WVTA01000016">
    <property type="protein sequence ID" value="KAK3201227.1"/>
    <property type="molecule type" value="Genomic_DNA"/>
</dbReference>
<reference evidence="2 3" key="1">
    <citation type="submission" date="2021-02" db="EMBL/GenBank/DDBJ databases">
        <title>Genome assembly of Pseudopithomyces chartarum.</title>
        <authorList>
            <person name="Jauregui R."/>
            <person name="Singh J."/>
            <person name="Voisey C."/>
        </authorList>
    </citation>
    <scope>NUCLEOTIDE SEQUENCE [LARGE SCALE GENOMIC DNA]</scope>
    <source>
        <strain evidence="2 3">AGR01</strain>
    </source>
</reference>
<dbReference type="PANTHER" id="PTHR39610:SF2">
    <property type="entry name" value="BZIP DOMAIN-CONTAINING PROTEIN"/>
    <property type="match status" value="1"/>
</dbReference>
<feature type="compositionally biased region" description="Basic and acidic residues" evidence="1">
    <location>
        <begin position="149"/>
        <end position="163"/>
    </location>
</feature>
<organism evidence="2 3">
    <name type="scientific">Pseudopithomyces chartarum</name>
    <dbReference type="NCBI Taxonomy" id="1892770"/>
    <lineage>
        <taxon>Eukaryota</taxon>
        <taxon>Fungi</taxon>
        <taxon>Dikarya</taxon>
        <taxon>Ascomycota</taxon>
        <taxon>Pezizomycotina</taxon>
        <taxon>Dothideomycetes</taxon>
        <taxon>Pleosporomycetidae</taxon>
        <taxon>Pleosporales</taxon>
        <taxon>Massarineae</taxon>
        <taxon>Didymosphaeriaceae</taxon>
        <taxon>Pseudopithomyces</taxon>
    </lineage>
</organism>
<dbReference type="Proteomes" id="UP001280581">
    <property type="component" value="Unassembled WGS sequence"/>
</dbReference>
<feature type="compositionally biased region" description="Low complexity" evidence="1">
    <location>
        <begin position="1"/>
        <end position="21"/>
    </location>
</feature>
<evidence type="ECO:0000256" key="1">
    <source>
        <dbReference type="SAM" id="MobiDB-lite"/>
    </source>
</evidence>
<proteinExistence type="predicted"/>
<dbReference type="AlphaFoldDB" id="A0AAN6LND9"/>
<comment type="caution">
    <text evidence="2">The sequence shown here is derived from an EMBL/GenBank/DDBJ whole genome shotgun (WGS) entry which is preliminary data.</text>
</comment>